<accession>A0ABT6SR43</accession>
<dbReference type="InterPro" id="IPR010985">
    <property type="entry name" value="Ribbon_hlx_hlx"/>
</dbReference>
<keyword evidence="2" id="KW-1185">Reference proteome</keyword>
<gene>
    <name evidence="1" type="ORF">QIT00_05750</name>
</gene>
<sequence>MAMTLRLPEDVDRRLTERAEREHRSKQELAIEAIKEANARAELDIHGALDELMGTQAETLDRLK</sequence>
<comment type="caution">
    <text evidence="1">The sequence shown here is derived from an EMBL/GenBank/DDBJ whole genome shotgun (WGS) entry which is preliminary data.</text>
</comment>
<proteinExistence type="predicted"/>
<evidence type="ECO:0000313" key="1">
    <source>
        <dbReference type="EMBL" id="MDI3418069.1"/>
    </source>
</evidence>
<name>A0ABT6SR43_9ACTN</name>
<evidence type="ECO:0008006" key="3">
    <source>
        <dbReference type="Google" id="ProtNLM"/>
    </source>
</evidence>
<organism evidence="1 2">
    <name type="scientific">Streptomyces luteolus</name>
    <dbReference type="NCBI Taxonomy" id="3043615"/>
    <lineage>
        <taxon>Bacteria</taxon>
        <taxon>Bacillati</taxon>
        <taxon>Actinomycetota</taxon>
        <taxon>Actinomycetes</taxon>
        <taxon>Kitasatosporales</taxon>
        <taxon>Streptomycetaceae</taxon>
        <taxon>Streptomyces</taxon>
    </lineage>
</organism>
<dbReference type="EMBL" id="JASCIS010000004">
    <property type="protein sequence ID" value="MDI3418069.1"/>
    <property type="molecule type" value="Genomic_DNA"/>
</dbReference>
<protein>
    <recommendedName>
        <fullName evidence="3">Arc-like DNA binding domain-containing protein</fullName>
    </recommendedName>
</protein>
<evidence type="ECO:0000313" key="2">
    <source>
        <dbReference type="Proteomes" id="UP001237105"/>
    </source>
</evidence>
<dbReference type="SUPFAM" id="SSF47598">
    <property type="entry name" value="Ribbon-helix-helix"/>
    <property type="match status" value="1"/>
</dbReference>
<dbReference type="Proteomes" id="UP001237105">
    <property type="component" value="Unassembled WGS sequence"/>
</dbReference>
<dbReference type="RefSeq" id="WP_282533986.1">
    <property type="nucleotide sequence ID" value="NZ_JASCIS010000004.1"/>
</dbReference>
<reference evidence="1 2" key="1">
    <citation type="submission" date="2023-05" db="EMBL/GenBank/DDBJ databases">
        <title>Draft genome sequence of Streptomyces sp. B-S-A12 isolated from a cave soil in Thailand.</title>
        <authorList>
            <person name="Chamroensaksri N."/>
            <person name="Muangham S."/>
        </authorList>
    </citation>
    <scope>NUCLEOTIDE SEQUENCE [LARGE SCALE GENOMIC DNA]</scope>
    <source>
        <strain evidence="1 2">B-S-A12</strain>
    </source>
</reference>